<reference evidence="1 3" key="1">
    <citation type="journal article" date="2011" name="Nature">
        <title>The Medicago genome provides insight into the evolution of rhizobial symbioses.</title>
        <authorList>
            <person name="Young N.D."/>
            <person name="Debelle F."/>
            <person name="Oldroyd G.E."/>
            <person name="Geurts R."/>
            <person name="Cannon S.B."/>
            <person name="Udvardi M.K."/>
            <person name="Benedito V.A."/>
            <person name="Mayer K.F."/>
            <person name="Gouzy J."/>
            <person name="Schoof H."/>
            <person name="Van de Peer Y."/>
            <person name="Proost S."/>
            <person name="Cook D.R."/>
            <person name="Meyers B.C."/>
            <person name="Spannagl M."/>
            <person name="Cheung F."/>
            <person name="De Mita S."/>
            <person name="Krishnakumar V."/>
            <person name="Gundlach H."/>
            <person name="Zhou S."/>
            <person name="Mudge J."/>
            <person name="Bharti A.K."/>
            <person name="Murray J.D."/>
            <person name="Naoumkina M.A."/>
            <person name="Rosen B."/>
            <person name="Silverstein K.A."/>
            <person name="Tang H."/>
            <person name="Rombauts S."/>
            <person name="Zhao P.X."/>
            <person name="Zhou P."/>
            <person name="Barbe V."/>
            <person name="Bardou P."/>
            <person name="Bechner M."/>
            <person name="Bellec A."/>
            <person name="Berger A."/>
            <person name="Berges H."/>
            <person name="Bidwell S."/>
            <person name="Bisseling T."/>
            <person name="Choisne N."/>
            <person name="Couloux A."/>
            <person name="Denny R."/>
            <person name="Deshpande S."/>
            <person name="Dai X."/>
            <person name="Doyle J.J."/>
            <person name="Dudez A.M."/>
            <person name="Farmer A.D."/>
            <person name="Fouteau S."/>
            <person name="Franken C."/>
            <person name="Gibelin C."/>
            <person name="Gish J."/>
            <person name="Goldstein S."/>
            <person name="Gonzalez A.J."/>
            <person name="Green P.J."/>
            <person name="Hallab A."/>
            <person name="Hartog M."/>
            <person name="Hua A."/>
            <person name="Humphray S.J."/>
            <person name="Jeong D.H."/>
            <person name="Jing Y."/>
            <person name="Jocker A."/>
            <person name="Kenton S.M."/>
            <person name="Kim D.J."/>
            <person name="Klee K."/>
            <person name="Lai H."/>
            <person name="Lang C."/>
            <person name="Lin S."/>
            <person name="Macmil S.L."/>
            <person name="Magdelenat G."/>
            <person name="Matthews L."/>
            <person name="McCorrison J."/>
            <person name="Monaghan E.L."/>
            <person name="Mun J.H."/>
            <person name="Najar F.Z."/>
            <person name="Nicholson C."/>
            <person name="Noirot C."/>
            <person name="O'Bleness M."/>
            <person name="Paule C.R."/>
            <person name="Poulain J."/>
            <person name="Prion F."/>
            <person name="Qin B."/>
            <person name="Qu C."/>
            <person name="Retzel E.F."/>
            <person name="Riddle C."/>
            <person name="Sallet E."/>
            <person name="Samain S."/>
            <person name="Samson N."/>
            <person name="Sanders I."/>
            <person name="Saurat O."/>
            <person name="Scarpelli C."/>
            <person name="Schiex T."/>
            <person name="Segurens B."/>
            <person name="Severin A.J."/>
            <person name="Sherrier D.J."/>
            <person name="Shi R."/>
            <person name="Sims S."/>
            <person name="Singer S.R."/>
            <person name="Sinharoy S."/>
            <person name="Sterck L."/>
            <person name="Viollet A."/>
            <person name="Wang B.B."/>
            <person name="Wang K."/>
            <person name="Wang M."/>
            <person name="Wang X."/>
            <person name="Warfsmann J."/>
            <person name="Weissenbach J."/>
            <person name="White D.D."/>
            <person name="White J.D."/>
            <person name="Wiley G.B."/>
            <person name="Wincker P."/>
            <person name="Xing Y."/>
            <person name="Yang L."/>
            <person name="Yao Z."/>
            <person name="Ying F."/>
            <person name="Zhai J."/>
            <person name="Zhou L."/>
            <person name="Zuber A."/>
            <person name="Denarie J."/>
            <person name="Dixon R.A."/>
            <person name="May G.D."/>
            <person name="Schwartz D.C."/>
            <person name="Rogers J."/>
            <person name="Quetier F."/>
            <person name="Town C.D."/>
            <person name="Roe B.A."/>
        </authorList>
    </citation>
    <scope>NUCLEOTIDE SEQUENCE [LARGE SCALE GENOMIC DNA]</scope>
    <source>
        <strain evidence="1">A17</strain>
        <strain evidence="2 3">cv. Jemalong A17</strain>
    </source>
</reference>
<dbReference type="PaxDb" id="3880-AES69851"/>
<reference evidence="2" key="3">
    <citation type="submission" date="2015-04" db="UniProtKB">
        <authorList>
            <consortium name="EnsemblPlants"/>
        </authorList>
    </citation>
    <scope>IDENTIFICATION</scope>
    <source>
        <strain evidence="2">cv. Jemalong A17</strain>
    </source>
</reference>
<dbReference type="AlphaFoldDB" id="G7J123"/>
<reference evidence="1 3" key="2">
    <citation type="journal article" date="2014" name="BMC Genomics">
        <title>An improved genome release (version Mt4.0) for the model legume Medicago truncatula.</title>
        <authorList>
            <person name="Tang H."/>
            <person name="Krishnakumar V."/>
            <person name="Bidwell S."/>
            <person name="Rosen B."/>
            <person name="Chan A."/>
            <person name="Zhou S."/>
            <person name="Gentzbittel L."/>
            <person name="Childs K.L."/>
            <person name="Yandell M."/>
            <person name="Gundlach H."/>
            <person name="Mayer K.F."/>
            <person name="Schwartz D.C."/>
            <person name="Town C.D."/>
        </authorList>
    </citation>
    <scope>GENOME REANNOTATION</scope>
    <source>
        <strain evidence="2 3">cv. Jemalong A17</strain>
    </source>
</reference>
<sequence>MWSKHKLAIPYLGRSRNVDPTAGMCNEARLTITIIGGYVLEGKVRTHCKIGDKSLKQVDIYLPKAIFSHGQLYVAISIVTSKNNLCINSTLNVMFKEVRKMMTLKLYVVIESVSKQSRTSASSFSSLNNKEVEKIKKIP</sequence>
<protein>
    <submittedName>
        <fullName evidence="1 2">Uncharacterized protein</fullName>
    </submittedName>
</protein>
<gene>
    <name evidence="1" type="ordered locus">MTR_3g035990</name>
</gene>
<dbReference type="EnsemblPlants" id="AES69851">
    <property type="protein sequence ID" value="AES69851"/>
    <property type="gene ID" value="MTR_3g035990"/>
</dbReference>
<evidence type="ECO:0000313" key="3">
    <source>
        <dbReference type="Proteomes" id="UP000002051"/>
    </source>
</evidence>
<dbReference type="eggNOG" id="KOG0987">
    <property type="taxonomic scope" value="Eukaryota"/>
</dbReference>
<proteinExistence type="predicted"/>
<dbReference type="HOGENOM" id="CLU_1848075_0_0_1"/>
<name>G7J123_MEDTR</name>
<dbReference type="EMBL" id="CM001219">
    <property type="protein sequence ID" value="AES69851.1"/>
    <property type="molecule type" value="Genomic_DNA"/>
</dbReference>
<keyword evidence="3" id="KW-1185">Reference proteome</keyword>
<evidence type="ECO:0000313" key="1">
    <source>
        <dbReference type="EMBL" id="AES69851.1"/>
    </source>
</evidence>
<accession>G7J123</accession>
<evidence type="ECO:0000313" key="2">
    <source>
        <dbReference type="EnsemblPlants" id="AES69851"/>
    </source>
</evidence>
<organism evidence="1 3">
    <name type="scientific">Medicago truncatula</name>
    <name type="common">Barrel medic</name>
    <name type="synonym">Medicago tribuloides</name>
    <dbReference type="NCBI Taxonomy" id="3880"/>
    <lineage>
        <taxon>Eukaryota</taxon>
        <taxon>Viridiplantae</taxon>
        <taxon>Streptophyta</taxon>
        <taxon>Embryophyta</taxon>
        <taxon>Tracheophyta</taxon>
        <taxon>Spermatophyta</taxon>
        <taxon>Magnoliopsida</taxon>
        <taxon>eudicotyledons</taxon>
        <taxon>Gunneridae</taxon>
        <taxon>Pentapetalae</taxon>
        <taxon>rosids</taxon>
        <taxon>fabids</taxon>
        <taxon>Fabales</taxon>
        <taxon>Fabaceae</taxon>
        <taxon>Papilionoideae</taxon>
        <taxon>50 kb inversion clade</taxon>
        <taxon>NPAAA clade</taxon>
        <taxon>Hologalegina</taxon>
        <taxon>IRL clade</taxon>
        <taxon>Trifolieae</taxon>
        <taxon>Medicago</taxon>
    </lineage>
</organism>
<dbReference type="Proteomes" id="UP000002051">
    <property type="component" value="Chromosome 3"/>
</dbReference>